<dbReference type="Proteomes" id="UP001491310">
    <property type="component" value="Unassembled WGS sequence"/>
</dbReference>
<name>A0ABR2Z0I1_9CHLO</name>
<evidence type="ECO:0000256" key="1">
    <source>
        <dbReference type="ARBA" id="ARBA00004496"/>
    </source>
</evidence>
<dbReference type="InterPro" id="IPR019821">
    <property type="entry name" value="Kinesin_motor_CS"/>
</dbReference>
<evidence type="ECO:0000313" key="12">
    <source>
        <dbReference type="Proteomes" id="UP001491310"/>
    </source>
</evidence>
<feature type="compositionally biased region" description="Low complexity" evidence="9">
    <location>
        <begin position="476"/>
        <end position="487"/>
    </location>
</feature>
<dbReference type="SUPFAM" id="SSF52540">
    <property type="entry name" value="P-loop containing nucleoside triphosphate hydrolases"/>
    <property type="match status" value="1"/>
</dbReference>
<keyword evidence="6" id="KW-0505">Motor protein</keyword>
<feature type="compositionally biased region" description="Low complexity" evidence="9">
    <location>
        <begin position="445"/>
        <end position="454"/>
    </location>
</feature>
<dbReference type="PRINTS" id="PR00380">
    <property type="entry name" value="KINESINHEAVY"/>
</dbReference>
<evidence type="ECO:0000256" key="6">
    <source>
        <dbReference type="ARBA" id="ARBA00023175"/>
    </source>
</evidence>
<dbReference type="PANTHER" id="PTHR47969:SF15">
    <property type="entry name" value="CHROMOSOME-ASSOCIATED KINESIN KIF4A-RELATED"/>
    <property type="match status" value="1"/>
</dbReference>
<keyword evidence="4" id="KW-0067">ATP-binding</keyword>
<accession>A0ABR2Z0I1</accession>
<feature type="domain" description="Kinesin motor" evidence="10">
    <location>
        <begin position="153"/>
        <end position="404"/>
    </location>
</feature>
<feature type="compositionally biased region" description="Basic and acidic residues" evidence="9">
    <location>
        <begin position="574"/>
        <end position="586"/>
    </location>
</feature>
<evidence type="ECO:0000256" key="4">
    <source>
        <dbReference type="ARBA" id="ARBA00022840"/>
    </source>
</evidence>
<dbReference type="InterPro" id="IPR027417">
    <property type="entry name" value="P-loop_NTPase"/>
</dbReference>
<sequence>MANANNEEGSAVALSETAFELPDPVEHEHRISELFPRNLGSLFSSTPELLRKRRRKTADGARLAVAGAHNAPELDLERMKVVVRIRPTCSKDVPRWSKENCIHALSTCSLAMAPPEESQGYKNGDRGQTYNFSRVFGDDTGQEQFFQASAQPMGTKTHPGVLPCSLSMVFEEVHACVEPLTVRVSHYEVYNENIFDLLDEPAPGALGPRPALKLKEDSMGRVFVAGLSEVAVASVEEAMEILKRSSRARQKAATALNYGSSRSHSIFSLAVFGPPDADDTASDAGGGGGASEAGLWGRLSFVDLAGSERAARTGNVGARLKESVAINSSLMTLGRCLEALRWNQQHRHAEPRLVPYRESKVTHLFRDVLHGWGQILLCVNVSPAARDYDETARVLRYAALATQIGTAARAEPPLRVLKAKSPNITKKRKLAADSVEAAKGKAAKRAGNAAAAGDDATHNGGDSAKDVSDDDEDASSDVLPLASASAARPRRSSHWAGDTSRTEELEDCVLELQAEVARLTEQLTAAEHRCVLVETEVREEVSNEMADLLRSMEASYKERLAAETLLIEKRFAREGGQPARRDDRRVAQTTAPAQQEHFGRLQAQLKEAQAAADKHCADVAALTAALAEKDAAAAEQMTVRRQMEEAAAQHAEAEEQLRQHLRVEMQERIIQLNANATMEREMLEEQLERARKDTVALKRKLDSRPPAPLNPALLRAAQATSGSGMKGGRGAAGTPHDIALARARAEAHACMTPGGTAASMPAASPVAFPVMTPAAAAIASPLGVRSQGRAAPAASTLAPVPATEPSNVATDLASRGVEETAPPRRMRRQTVAPGQPAAPEPPRASDAEKATLAGEHASVLQVPVQVEPVLAPRRTRRQTMAAGALAHMPANDGGVSAPAVAGKLVKRARRQTQAAPTSASAEMAAGGSTGEQAMPSIMEEDKAEAEPTSQGYGEAVVSASQTAKLPQTAEEPSKTGAGTIVSQSCAPVPARRTRRQTMAHVVPEASSGPASAGTDRQRELGRPEAAQAAAPQLPSITEDEPEDDAAESAPAAEPTSAAAAHEEAAVGPAMHGGVNKRQKAVEKKATAKISRPGSASDKENAPAARGRPQSGRRKGKRKLLPQKKAAAHTVEAFGQLSAMEDLPLRALATPVALRTRRGRQNKT</sequence>
<dbReference type="PROSITE" id="PS00411">
    <property type="entry name" value="KINESIN_MOTOR_1"/>
    <property type="match status" value="1"/>
</dbReference>
<comment type="caution">
    <text evidence="7">Lacks conserved residue(s) required for the propagation of feature annotation.</text>
</comment>
<evidence type="ECO:0000259" key="10">
    <source>
        <dbReference type="PROSITE" id="PS50067"/>
    </source>
</evidence>
<keyword evidence="12" id="KW-1185">Reference proteome</keyword>
<feature type="compositionally biased region" description="Low complexity" evidence="9">
    <location>
        <begin position="1047"/>
        <end position="1059"/>
    </location>
</feature>
<comment type="caution">
    <text evidence="11">The sequence shown here is derived from an EMBL/GenBank/DDBJ whole genome shotgun (WGS) entry which is preliminary data.</text>
</comment>
<evidence type="ECO:0000256" key="7">
    <source>
        <dbReference type="PROSITE-ProRule" id="PRU00283"/>
    </source>
</evidence>
<dbReference type="InterPro" id="IPR036961">
    <property type="entry name" value="Kinesin_motor_dom_sf"/>
</dbReference>
<dbReference type="InterPro" id="IPR027640">
    <property type="entry name" value="Kinesin-like_fam"/>
</dbReference>
<organism evidence="11 12">
    <name type="scientific">Coccomyxa subellipsoidea</name>
    <dbReference type="NCBI Taxonomy" id="248742"/>
    <lineage>
        <taxon>Eukaryota</taxon>
        <taxon>Viridiplantae</taxon>
        <taxon>Chlorophyta</taxon>
        <taxon>core chlorophytes</taxon>
        <taxon>Trebouxiophyceae</taxon>
        <taxon>Trebouxiophyceae incertae sedis</taxon>
        <taxon>Coccomyxaceae</taxon>
        <taxon>Coccomyxa</taxon>
    </lineage>
</organism>
<feature type="compositionally biased region" description="Acidic residues" evidence="9">
    <location>
        <begin position="1037"/>
        <end position="1046"/>
    </location>
</feature>
<gene>
    <name evidence="11" type="ORF">WJX75_000928</name>
</gene>
<feature type="region of interest" description="Disordered" evidence="9">
    <location>
        <begin position="574"/>
        <end position="593"/>
    </location>
</feature>
<dbReference type="PANTHER" id="PTHR47969">
    <property type="entry name" value="CHROMOSOME-ASSOCIATED KINESIN KIF4A-RELATED"/>
    <property type="match status" value="1"/>
</dbReference>
<comment type="similarity">
    <text evidence="7">Belongs to the TRAFAC class myosin-kinesin ATPase superfamily. Kinesin family.</text>
</comment>
<dbReference type="EMBL" id="JALJOT010000002">
    <property type="protein sequence ID" value="KAK9917104.1"/>
    <property type="molecule type" value="Genomic_DNA"/>
</dbReference>
<evidence type="ECO:0000256" key="5">
    <source>
        <dbReference type="ARBA" id="ARBA00023054"/>
    </source>
</evidence>
<evidence type="ECO:0000256" key="3">
    <source>
        <dbReference type="ARBA" id="ARBA00022741"/>
    </source>
</evidence>
<feature type="coiled-coil region" evidence="8">
    <location>
        <begin position="634"/>
        <end position="700"/>
    </location>
</feature>
<keyword evidence="3" id="KW-0547">Nucleotide-binding</keyword>
<dbReference type="PROSITE" id="PS50067">
    <property type="entry name" value="KINESIN_MOTOR_2"/>
    <property type="match status" value="1"/>
</dbReference>
<comment type="subcellular location">
    <subcellularLocation>
        <location evidence="1">Cytoplasm</location>
    </subcellularLocation>
</comment>
<feature type="region of interest" description="Disordered" evidence="9">
    <location>
        <begin position="795"/>
        <end position="851"/>
    </location>
</feature>
<evidence type="ECO:0000313" key="11">
    <source>
        <dbReference type="EMBL" id="KAK9917104.1"/>
    </source>
</evidence>
<dbReference type="Pfam" id="PF00225">
    <property type="entry name" value="Kinesin"/>
    <property type="match status" value="1"/>
</dbReference>
<feature type="compositionally biased region" description="Low complexity" evidence="9">
    <location>
        <begin position="914"/>
        <end position="925"/>
    </location>
</feature>
<dbReference type="Gene3D" id="3.40.850.10">
    <property type="entry name" value="Kinesin motor domain"/>
    <property type="match status" value="1"/>
</dbReference>
<reference evidence="11 12" key="1">
    <citation type="journal article" date="2024" name="Nat. Commun.">
        <title>Phylogenomics reveals the evolutionary origins of lichenization in chlorophyte algae.</title>
        <authorList>
            <person name="Puginier C."/>
            <person name="Libourel C."/>
            <person name="Otte J."/>
            <person name="Skaloud P."/>
            <person name="Haon M."/>
            <person name="Grisel S."/>
            <person name="Petersen M."/>
            <person name="Berrin J.G."/>
            <person name="Delaux P.M."/>
            <person name="Dal Grande F."/>
            <person name="Keller J."/>
        </authorList>
    </citation>
    <scope>NUCLEOTIDE SEQUENCE [LARGE SCALE GENOMIC DNA]</scope>
    <source>
        <strain evidence="11 12">SAG 216-7</strain>
    </source>
</reference>
<feature type="region of interest" description="Disordered" evidence="9">
    <location>
        <begin position="445"/>
        <end position="503"/>
    </location>
</feature>
<evidence type="ECO:0000256" key="9">
    <source>
        <dbReference type="SAM" id="MobiDB-lite"/>
    </source>
</evidence>
<feature type="region of interest" description="Disordered" evidence="9">
    <location>
        <begin position="909"/>
        <end position="1126"/>
    </location>
</feature>
<feature type="compositionally biased region" description="Basic residues" evidence="9">
    <location>
        <begin position="1110"/>
        <end position="1121"/>
    </location>
</feature>
<keyword evidence="5 8" id="KW-0175">Coiled coil</keyword>
<proteinExistence type="inferred from homology"/>
<evidence type="ECO:0000256" key="2">
    <source>
        <dbReference type="ARBA" id="ARBA00022490"/>
    </source>
</evidence>
<dbReference type="SMART" id="SM00129">
    <property type="entry name" value="KISc"/>
    <property type="match status" value="1"/>
</dbReference>
<dbReference type="InterPro" id="IPR001752">
    <property type="entry name" value="Kinesin_motor_dom"/>
</dbReference>
<protein>
    <recommendedName>
        <fullName evidence="10">Kinesin motor domain-containing protein</fullName>
    </recommendedName>
</protein>
<evidence type="ECO:0000256" key="8">
    <source>
        <dbReference type="SAM" id="Coils"/>
    </source>
</evidence>
<keyword evidence="2" id="KW-0963">Cytoplasm</keyword>